<feature type="region of interest" description="Disordered" evidence="1">
    <location>
        <begin position="270"/>
        <end position="461"/>
    </location>
</feature>
<evidence type="ECO:0000256" key="1">
    <source>
        <dbReference type="SAM" id="MobiDB-lite"/>
    </source>
</evidence>
<feature type="compositionally biased region" description="Low complexity" evidence="1">
    <location>
        <begin position="315"/>
        <end position="348"/>
    </location>
</feature>
<dbReference type="Proteomes" id="UP000509303">
    <property type="component" value="Chromosome"/>
</dbReference>
<accession>A0A7H8NE76</accession>
<organism evidence="2 3">
    <name type="scientific">Streptomyces buecherae</name>
    <dbReference type="NCBI Taxonomy" id="2763006"/>
    <lineage>
        <taxon>Bacteria</taxon>
        <taxon>Bacillati</taxon>
        <taxon>Actinomycetota</taxon>
        <taxon>Actinomycetes</taxon>
        <taxon>Kitasatosporales</taxon>
        <taxon>Streptomycetaceae</taxon>
        <taxon>Streptomyces</taxon>
    </lineage>
</organism>
<sequence>MSGTDSPHGFTTTGRGERGYRPAQVEQYLSQLSADRDAAWERAARLTVLANEMAAEAERLREVIAQLPPLTYEELGEGAQLILATAEQEAERLRAGAWSAAKEARGAAAEYADATRDAADAAANALRTGAERWAEQRIEAARVAAAELREAAERDALRERRDAVVELHQARERTEEFLAEQEQQHADRWEALGVEIAEREAALESRIAELEALGERTVAESQRAYAAVEEAARHGQEDAEAQGEELIARARARAERVERETEQILRAHAKEREELTSQMEHVRESLGVLTGRRVPVERRAERPPATPDTATVSHASRGAAEAAGAAEGAAASGASGASSASGTADAAGTAGGYGDVAGAGAGAGAGVVTGAGGGQGSGGASRASGPVDAAGAAGGDAGESDVPADAGADAGDAGRVDRGADGVGPAVPRPLAGPGKRKLGDDDDTIEVELPVLPPADRPTP</sequence>
<feature type="compositionally biased region" description="Low complexity" evidence="1">
    <location>
        <begin position="401"/>
        <end position="411"/>
    </location>
</feature>
<feature type="compositionally biased region" description="Gly residues" evidence="1">
    <location>
        <begin position="349"/>
        <end position="379"/>
    </location>
</feature>
<dbReference type="AlphaFoldDB" id="A0A7H8NE76"/>
<dbReference type="EMBL" id="CP054929">
    <property type="protein sequence ID" value="QKW52008.1"/>
    <property type="molecule type" value="Genomic_DNA"/>
</dbReference>
<feature type="compositionally biased region" description="Polar residues" evidence="1">
    <location>
        <begin position="1"/>
        <end position="14"/>
    </location>
</feature>
<dbReference type="RefSeq" id="WP_176163715.1">
    <property type="nucleotide sequence ID" value="NZ_CP054929.1"/>
</dbReference>
<feature type="compositionally biased region" description="Low complexity" evidence="1">
    <location>
        <begin position="380"/>
        <end position="391"/>
    </location>
</feature>
<proteinExistence type="predicted"/>
<reference evidence="2 3" key="1">
    <citation type="submission" date="2020-06" db="EMBL/GenBank/DDBJ databases">
        <title>Genome mining for natural products.</title>
        <authorList>
            <person name="Zhang B."/>
            <person name="Shi J."/>
            <person name="Ge H."/>
        </authorList>
    </citation>
    <scope>NUCLEOTIDE SEQUENCE [LARGE SCALE GENOMIC DNA]</scope>
    <source>
        <strain evidence="2 3">NA00687</strain>
    </source>
</reference>
<feature type="compositionally biased region" description="Pro residues" evidence="1">
    <location>
        <begin position="452"/>
        <end position="461"/>
    </location>
</feature>
<evidence type="ECO:0000313" key="2">
    <source>
        <dbReference type="EMBL" id="QKW52008.1"/>
    </source>
</evidence>
<gene>
    <name evidence="2" type="ORF">HUT08_23550</name>
</gene>
<keyword evidence="3" id="KW-1185">Reference proteome</keyword>
<name>A0A7H8NE76_9ACTN</name>
<feature type="compositionally biased region" description="Basic and acidic residues" evidence="1">
    <location>
        <begin position="270"/>
        <end position="284"/>
    </location>
</feature>
<evidence type="ECO:0000313" key="3">
    <source>
        <dbReference type="Proteomes" id="UP000509303"/>
    </source>
</evidence>
<protein>
    <submittedName>
        <fullName evidence="2">Cellulose-binding protein</fullName>
    </submittedName>
</protein>
<feature type="region of interest" description="Disordered" evidence="1">
    <location>
        <begin position="1"/>
        <end position="22"/>
    </location>
</feature>